<dbReference type="InterPro" id="IPR000238">
    <property type="entry name" value="RbfA"/>
</dbReference>
<organism evidence="2 3">
    <name type="scientific">Owenia fusiformis</name>
    <name type="common">Polychaete worm</name>
    <dbReference type="NCBI Taxonomy" id="6347"/>
    <lineage>
        <taxon>Eukaryota</taxon>
        <taxon>Metazoa</taxon>
        <taxon>Spiralia</taxon>
        <taxon>Lophotrochozoa</taxon>
        <taxon>Annelida</taxon>
        <taxon>Polychaeta</taxon>
        <taxon>Sedentaria</taxon>
        <taxon>Canalipalpata</taxon>
        <taxon>Sabellida</taxon>
        <taxon>Oweniida</taxon>
        <taxon>Oweniidae</taxon>
        <taxon>Owenia</taxon>
    </lineage>
</organism>
<evidence type="ECO:0000313" key="2">
    <source>
        <dbReference type="EMBL" id="CAH1778941.1"/>
    </source>
</evidence>
<dbReference type="InterPro" id="IPR015946">
    <property type="entry name" value="KH_dom-like_a/b"/>
</dbReference>
<name>A0A8S4NEG0_OWEFU</name>
<feature type="region of interest" description="Disordered" evidence="1">
    <location>
        <begin position="280"/>
        <end position="305"/>
    </location>
</feature>
<dbReference type="Gene3D" id="3.30.300.20">
    <property type="match status" value="1"/>
</dbReference>
<dbReference type="EMBL" id="CAIIXF020000003">
    <property type="protein sequence ID" value="CAH1778941.1"/>
    <property type="molecule type" value="Genomic_DNA"/>
</dbReference>
<feature type="compositionally biased region" description="Basic and acidic residues" evidence="1">
    <location>
        <begin position="364"/>
        <end position="383"/>
    </location>
</feature>
<gene>
    <name evidence="2" type="ORF">OFUS_LOCUS5796</name>
</gene>
<keyword evidence="3" id="KW-1185">Reference proteome</keyword>
<dbReference type="OrthoDB" id="418445at2759"/>
<proteinExistence type="predicted"/>
<accession>A0A8S4NEG0</accession>
<reference evidence="2" key="1">
    <citation type="submission" date="2022-03" db="EMBL/GenBank/DDBJ databases">
        <authorList>
            <person name="Martin C."/>
        </authorList>
    </citation>
    <scope>NUCLEOTIDE SEQUENCE</scope>
</reference>
<evidence type="ECO:0008006" key="4">
    <source>
        <dbReference type="Google" id="ProtNLM"/>
    </source>
</evidence>
<dbReference type="AlphaFoldDB" id="A0A8S4NEG0"/>
<dbReference type="InterPro" id="IPR039212">
    <property type="entry name" value="RBFA_mitochondrial"/>
</dbReference>
<dbReference type="Proteomes" id="UP000749559">
    <property type="component" value="Unassembled WGS sequence"/>
</dbReference>
<evidence type="ECO:0000313" key="3">
    <source>
        <dbReference type="Proteomes" id="UP000749559"/>
    </source>
</evidence>
<dbReference type="SUPFAM" id="SSF89919">
    <property type="entry name" value="Ribosome-binding factor A, RbfA"/>
    <property type="match status" value="1"/>
</dbReference>
<dbReference type="Pfam" id="PF02033">
    <property type="entry name" value="RBFA"/>
    <property type="match status" value="1"/>
</dbReference>
<dbReference type="InterPro" id="IPR023799">
    <property type="entry name" value="RbfA_dom_sf"/>
</dbReference>
<dbReference type="PANTHER" id="PTHR14725:SF0">
    <property type="entry name" value="RIBOSOME-BINDING FACTOR A, MITOCHONDRIAL-RELATED"/>
    <property type="match status" value="1"/>
</dbReference>
<dbReference type="PANTHER" id="PTHR14725">
    <property type="entry name" value="RIBOSOME-BINDING FACTOR A, MITOCHONDRIAL-RELATED"/>
    <property type="match status" value="1"/>
</dbReference>
<feature type="compositionally biased region" description="Acidic residues" evidence="1">
    <location>
        <begin position="384"/>
        <end position="401"/>
    </location>
</feature>
<comment type="caution">
    <text evidence="2">The sequence shown here is derived from an EMBL/GenBank/DDBJ whole genome shotgun (WGS) entry which is preliminary data.</text>
</comment>
<sequence length="408" mass="46664">FKMSASILRKMFCLKSAICCQDKLLSYVFRKQNICATSYLSKYSIEKKSDKKLSKLLSGKSAGISKKKKWYENKPTPTFMASSIQESGSKRKVSQKHSQRLDQLNTVIFRNITDLLATGIGGEDILSLHVQISKVKMVSDMSGVNVYWVATGDLERDSQIQTLLDNAAYKLRSALIQQGTLGSLPNLTFLKDLTQSRFLQIEDMLQKADTGYDINSTDSLNDVKVYKPITDKASLQDYINNIKVPLKELVEEELNEAQISDRKDKGSYWISDELQHVDFDEKSVKPTNGGEKVSESLGKSEDDDSEVLDLNHADIMSQIMTSKLKSKDRSFSQVTDIPEKYYDMNKSGEFNRFVEDRKKQKVKYESTDKHLHREMRESRRQYEDGGEDAEIENEIDMDFIDESTHRPK</sequence>
<evidence type="ECO:0000256" key="1">
    <source>
        <dbReference type="SAM" id="MobiDB-lite"/>
    </source>
</evidence>
<dbReference type="GO" id="GO:0006364">
    <property type="term" value="P:rRNA processing"/>
    <property type="evidence" value="ECO:0007669"/>
    <property type="project" value="InterPro"/>
</dbReference>
<feature type="region of interest" description="Disordered" evidence="1">
    <location>
        <begin position="364"/>
        <end position="408"/>
    </location>
</feature>
<feature type="non-terminal residue" evidence="2">
    <location>
        <position position="408"/>
    </location>
</feature>
<protein>
    <recommendedName>
        <fullName evidence="4">Ribosome-binding factor A</fullName>
    </recommendedName>
</protein>